<evidence type="ECO:0000313" key="1">
    <source>
        <dbReference type="EMBL" id="GAG25490.1"/>
    </source>
</evidence>
<dbReference type="EMBL" id="BARS01033399">
    <property type="protein sequence ID" value="GAG25490.1"/>
    <property type="molecule type" value="Genomic_DNA"/>
</dbReference>
<reference evidence="1" key="1">
    <citation type="journal article" date="2014" name="Front. Microbiol.">
        <title>High frequency of phylogenetically diverse reductive dehalogenase-homologous genes in deep subseafloor sedimentary metagenomes.</title>
        <authorList>
            <person name="Kawai M."/>
            <person name="Futagami T."/>
            <person name="Toyoda A."/>
            <person name="Takaki Y."/>
            <person name="Nishi S."/>
            <person name="Hori S."/>
            <person name="Arai W."/>
            <person name="Tsubouchi T."/>
            <person name="Morono Y."/>
            <person name="Uchiyama I."/>
            <person name="Ito T."/>
            <person name="Fujiyama A."/>
            <person name="Inagaki F."/>
            <person name="Takami H."/>
        </authorList>
    </citation>
    <scope>NUCLEOTIDE SEQUENCE</scope>
    <source>
        <strain evidence="1">Expedition CK06-06</strain>
    </source>
</reference>
<proteinExistence type="predicted"/>
<protein>
    <submittedName>
        <fullName evidence="1">Uncharacterized protein</fullName>
    </submittedName>
</protein>
<accession>X0W4N2</accession>
<dbReference type="AlphaFoldDB" id="X0W4N2"/>
<organism evidence="1">
    <name type="scientific">marine sediment metagenome</name>
    <dbReference type="NCBI Taxonomy" id="412755"/>
    <lineage>
        <taxon>unclassified sequences</taxon>
        <taxon>metagenomes</taxon>
        <taxon>ecological metagenomes</taxon>
    </lineage>
</organism>
<gene>
    <name evidence="1" type="ORF">S01H1_51731</name>
</gene>
<comment type="caution">
    <text evidence="1">The sequence shown here is derived from an EMBL/GenBank/DDBJ whole genome shotgun (WGS) entry which is preliminary data.</text>
</comment>
<sequence>ARIIIMNQHIPITNIECYDVEKGIYKGDVVIDTDEYLSVKFHQVFFSRHYDKDNDYDRILKEHDFPADDNVLGVAFTLIPKQKLLFAFDPPSKLIKTDDGKKIRIAKPTMVPLTPAQIAKKRRGGLQ</sequence>
<name>X0W4N2_9ZZZZ</name>
<feature type="non-terminal residue" evidence="1">
    <location>
        <position position="1"/>
    </location>
</feature>